<dbReference type="InterPro" id="IPR032350">
    <property type="entry name" value="Nbr1_FW"/>
</dbReference>
<feature type="compositionally biased region" description="Acidic residues" evidence="1">
    <location>
        <begin position="126"/>
        <end position="137"/>
    </location>
</feature>
<evidence type="ECO:0000313" key="4">
    <source>
        <dbReference type="Proteomes" id="UP000429523"/>
    </source>
</evidence>
<dbReference type="Pfam" id="PF14555">
    <property type="entry name" value="UBA_4"/>
    <property type="match status" value="1"/>
</dbReference>
<dbReference type="EMBL" id="QXGF01000020">
    <property type="protein sequence ID" value="KAE8949543.1"/>
    <property type="molecule type" value="Genomic_DNA"/>
</dbReference>
<dbReference type="InterPro" id="IPR009060">
    <property type="entry name" value="UBA-like_sf"/>
</dbReference>
<dbReference type="Gene3D" id="2.60.40.10">
    <property type="entry name" value="Immunoglobulins"/>
    <property type="match status" value="1"/>
</dbReference>
<comment type="caution">
    <text evidence="3">The sequence shown here is derived from an EMBL/GenBank/DDBJ whole genome shotgun (WGS) entry which is preliminary data.</text>
</comment>
<accession>A0A6A3FXB7</accession>
<evidence type="ECO:0000259" key="2">
    <source>
        <dbReference type="Pfam" id="PF16158"/>
    </source>
</evidence>
<dbReference type="Gene3D" id="1.10.8.10">
    <property type="entry name" value="DNA helicase RuvA subunit, C-terminal domain"/>
    <property type="match status" value="1"/>
</dbReference>
<reference evidence="3 4" key="1">
    <citation type="submission" date="2018-08" db="EMBL/GenBank/DDBJ databases">
        <title>Genomic investigation of the strawberry pathogen Phytophthora fragariae indicates pathogenicity is determined by transcriptional variation in three key races.</title>
        <authorList>
            <person name="Adams T.M."/>
            <person name="Armitage A.D."/>
            <person name="Sobczyk M.K."/>
            <person name="Bates H.J."/>
            <person name="Dunwell J.M."/>
            <person name="Nellist C.F."/>
            <person name="Harrison R.J."/>
        </authorList>
    </citation>
    <scope>NUCLEOTIDE SEQUENCE [LARGE SCALE GENOMIC DNA]</scope>
    <source>
        <strain evidence="3 4">NOV-9</strain>
    </source>
</reference>
<protein>
    <recommendedName>
        <fullName evidence="2">Nbr1 FW domain-containing protein</fullName>
    </recommendedName>
</protein>
<feature type="region of interest" description="Disordered" evidence="1">
    <location>
        <begin position="114"/>
        <end position="155"/>
    </location>
</feature>
<dbReference type="PANTHER" id="PTHR20930:SF0">
    <property type="entry name" value="PROTEIN ILRUN"/>
    <property type="match status" value="1"/>
</dbReference>
<evidence type="ECO:0000256" key="1">
    <source>
        <dbReference type="SAM" id="MobiDB-lite"/>
    </source>
</evidence>
<dbReference type="CDD" id="cd14947">
    <property type="entry name" value="NBR1_like"/>
    <property type="match status" value="1"/>
</dbReference>
<feature type="domain" description="Nbr1 FW" evidence="2">
    <location>
        <begin position="167"/>
        <end position="259"/>
    </location>
</feature>
<evidence type="ECO:0000313" key="3">
    <source>
        <dbReference type="EMBL" id="KAE8949543.1"/>
    </source>
</evidence>
<dbReference type="PANTHER" id="PTHR20930">
    <property type="entry name" value="OVARIAN CARCINOMA ANTIGEN CA125-RELATED"/>
    <property type="match status" value="1"/>
</dbReference>
<dbReference type="AlphaFoldDB" id="A0A6A3FXB7"/>
<dbReference type="SUPFAM" id="SSF46934">
    <property type="entry name" value="UBA-like"/>
    <property type="match status" value="1"/>
</dbReference>
<feature type="region of interest" description="Disordered" evidence="1">
    <location>
        <begin position="278"/>
        <end position="306"/>
    </location>
</feature>
<sequence>MGHFPLQIPYIPISYRYLRKLQTVFFKSQFGRPHQAPKPFTFCSSLSCTYATMADDLLQMFQSITTSDHDELVDQFAHLLQLDVHTASFFLESCNWNVETAANNYLATMEASGTPVLNPMEGMDTAGEDLDMEDEGDAPSRDQQQQHQQPNSASFQAQFISDLSASQSTLFAPDTPVQMQWSFVNTGSESWPADTRLLFAQGTSFQGPEQIPVAAPPGQRIDVHAPLLMPSEPGSYAGSWRLHCSGGFFGDPVWVVVNVGTREAAAAFAMQQQQAAAAAGAGADPTKFQFAPGDRPPSTVVEDMDL</sequence>
<gene>
    <name evidence="3" type="ORF">PF009_g929</name>
</gene>
<dbReference type="Pfam" id="PF16158">
    <property type="entry name" value="N_BRCA1_IG"/>
    <property type="match status" value="1"/>
</dbReference>
<proteinExistence type="predicted"/>
<dbReference type="Proteomes" id="UP000429523">
    <property type="component" value="Unassembled WGS sequence"/>
</dbReference>
<name>A0A6A3FXB7_9STRA</name>
<organism evidence="3 4">
    <name type="scientific">Phytophthora fragariae</name>
    <dbReference type="NCBI Taxonomy" id="53985"/>
    <lineage>
        <taxon>Eukaryota</taxon>
        <taxon>Sar</taxon>
        <taxon>Stramenopiles</taxon>
        <taxon>Oomycota</taxon>
        <taxon>Peronosporomycetes</taxon>
        <taxon>Peronosporales</taxon>
        <taxon>Peronosporaceae</taxon>
        <taxon>Phytophthora</taxon>
    </lineage>
</organism>
<dbReference type="InterPro" id="IPR013783">
    <property type="entry name" value="Ig-like_fold"/>
</dbReference>